<organism evidence="1">
    <name type="scientific">Alexandrium monilatum</name>
    <dbReference type="NCBI Taxonomy" id="311494"/>
    <lineage>
        <taxon>Eukaryota</taxon>
        <taxon>Sar</taxon>
        <taxon>Alveolata</taxon>
        <taxon>Dinophyceae</taxon>
        <taxon>Gonyaulacales</taxon>
        <taxon>Pyrocystaceae</taxon>
        <taxon>Alexandrium</taxon>
    </lineage>
</organism>
<sequence>MESRGILHRMDAQAAEEAPSAATLAKAMRTKAEEAAAAAAALCQDQTGLAVASAQAQLARCRAEEAATKAAKAAELAHRAAFLSSEPFGEGLAQRVAQVLRDGIVVRLLAEDENHAPEQTTYEGVGLSFGGAAMKRTPACSKDVRPEDEVSFSVDSHWVAWEDGHRQHCAPVALDREGRHMGTNALKPRELAPEACRSLPCVLRWPQEWEFVRFLAAQSERSLALLLGPGPEGGITLRKLQAAAGLHDVRRSAFSTTVSLESRRRDEAMRRLGGARGALLALERAVVCSEEQLADGARALERRRFHGHETPRHWAGQLRAQVEALRADVDGIGVAGMGLAGSSAKGLKQDLLRHVGRLAVRADGLLGSTGGPALAATLVAESAPLFTSAPASMPTPVPPGMEDELDYATVAPIQS</sequence>
<dbReference type="AlphaFoldDB" id="A0A7S4VHS3"/>
<accession>A0A7S4VHS3</accession>
<gene>
    <name evidence="1" type="ORF">AMON00008_LOCUS50562</name>
</gene>
<protein>
    <submittedName>
        <fullName evidence="1">Uncharacterized protein</fullName>
    </submittedName>
</protein>
<name>A0A7S4VHS3_9DINO</name>
<proteinExistence type="predicted"/>
<dbReference type="EMBL" id="HBNR01071398">
    <property type="protein sequence ID" value="CAE4646403.1"/>
    <property type="molecule type" value="Transcribed_RNA"/>
</dbReference>
<evidence type="ECO:0000313" key="1">
    <source>
        <dbReference type="EMBL" id="CAE4646403.1"/>
    </source>
</evidence>
<reference evidence="1" key="1">
    <citation type="submission" date="2021-01" db="EMBL/GenBank/DDBJ databases">
        <authorList>
            <person name="Corre E."/>
            <person name="Pelletier E."/>
            <person name="Niang G."/>
            <person name="Scheremetjew M."/>
            <person name="Finn R."/>
            <person name="Kale V."/>
            <person name="Holt S."/>
            <person name="Cochrane G."/>
            <person name="Meng A."/>
            <person name="Brown T."/>
            <person name="Cohen L."/>
        </authorList>
    </citation>
    <scope>NUCLEOTIDE SEQUENCE</scope>
    <source>
        <strain evidence="1">CCMP3105</strain>
    </source>
</reference>